<dbReference type="InterPro" id="IPR006139">
    <property type="entry name" value="D-isomer_2_OHA_DH_cat_dom"/>
</dbReference>
<dbReference type="PROSITE" id="PS00065">
    <property type="entry name" value="D_2_HYDROXYACID_DH_1"/>
    <property type="match status" value="1"/>
</dbReference>
<feature type="domain" description="D-isomer specific 2-hydroxyacid dehydrogenase NAD-binding" evidence="6">
    <location>
        <begin position="108"/>
        <end position="292"/>
    </location>
</feature>
<protein>
    <submittedName>
        <fullName evidence="7">2-hydroxyacid dehydrogenase</fullName>
    </submittedName>
</protein>
<sequence length="327" mass="36896">MEKICFFNTKSYDIKWFDHYNKNYEIKFYESRLNKNSAILASGSSGIISFVNDNLDKDTIDILYELGVKVIALRCAGYNHVDLNAAKDKIKILNVPSYSPSSVAEYAIGMFLTLNRKIHKAYTKTRDYNFSLNGMVGFDLKGKTIGIIGTGKIGEELIDICKGFKMNVIAYDLFPKKDSDIQYVDLNTLLNNSDIISLHCPLTKDTKYLINKETLQKMKKGAYIINTSRGELIETDSLISALKDGLIGGACLDVYEGEKDFFYEDKSDLIKRDDKLSALVSMPNVILTSHQAFLTDEALKNIAKITIQNLDDFYGNKKLKNEVKIKG</sequence>
<dbReference type="GO" id="GO:0006564">
    <property type="term" value="P:L-serine biosynthetic process"/>
    <property type="evidence" value="ECO:0007669"/>
    <property type="project" value="UniProtKB-ARBA"/>
</dbReference>
<gene>
    <name evidence="7" type="ORF">DW687_01450</name>
</gene>
<evidence type="ECO:0000256" key="1">
    <source>
        <dbReference type="ARBA" id="ARBA00005854"/>
    </source>
</evidence>
<reference evidence="7 8" key="1">
    <citation type="submission" date="2018-08" db="EMBL/GenBank/DDBJ databases">
        <title>A genome reference for cultivated species of the human gut microbiota.</title>
        <authorList>
            <person name="Zou Y."/>
            <person name="Xue W."/>
            <person name="Luo G."/>
        </authorList>
    </citation>
    <scope>NUCLEOTIDE SEQUENCE [LARGE SCALE GENOMIC DNA]</scope>
    <source>
        <strain evidence="7 8">AM25-6</strain>
    </source>
</reference>
<dbReference type="AlphaFoldDB" id="A0A3E3E151"/>
<comment type="similarity">
    <text evidence="1 4">Belongs to the D-isomer specific 2-hydroxyacid dehydrogenase family.</text>
</comment>
<dbReference type="Pfam" id="PF02826">
    <property type="entry name" value="2-Hacid_dh_C"/>
    <property type="match status" value="1"/>
</dbReference>
<evidence type="ECO:0000256" key="2">
    <source>
        <dbReference type="ARBA" id="ARBA00023002"/>
    </source>
</evidence>
<dbReference type="InterPro" id="IPR006140">
    <property type="entry name" value="D-isomer_DH_NAD-bd"/>
</dbReference>
<dbReference type="PROSITE" id="PS00671">
    <property type="entry name" value="D_2_HYDROXYACID_DH_3"/>
    <property type="match status" value="1"/>
</dbReference>
<dbReference type="PANTHER" id="PTHR43026:SF1">
    <property type="entry name" value="2-HYDROXYACID DEHYDROGENASE HOMOLOG 1-RELATED"/>
    <property type="match status" value="1"/>
</dbReference>
<dbReference type="InterPro" id="IPR058205">
    <property type="entry name" value="D-LDH-like"/>
</dbReference>
<dbReference type="PROSITE" id="PS00670">
    <property type="entry name" value="D_2_HYDROXYACID_DH_2"/>
    <property type="match status" value="1"/>
</dbReference>
<evidence type="ECO:0000256" key="3">
    <source>
        <dbReference type="ARBA" id="ARBA00023027"/>
    </source>
</evidence>
<dbReference type="RefSeq" id="WP_117531121.1">
    <property type="nucleotide sequence ID" value="NZ_QUSM01000002.1"/>
</dbReference>
<dbReference type="SUPFAM" id="SSF51735">
    <property type="entry name" value="NAD(P)-binding Rossmann-fold domains"/>
    <property type="match status" value="1"/>
</dbReference>
<dbReference type="Pfam" id="PF00389">
    <property type="entry name" value="2-Hacid_dh"/>
    <property type="match status" value="1"/>
</dbReference>
<proteinExistence type="inferred from homology"/>
<accession>A0A3E3E151</accession>
<dbReference type="InterPro" id="IPR036291">
    <property type="entry name" value="NAD(P)-bd_dom_sf"/>
</dbReference>
<dbReference type="Proteomes" id="UP000261212">
    <property type="component" value="Unassembled WGS sequence"/>
</dbReference>
<evidence type="ECO:0000259" key="5">
    <source>
        <dbReference type="Pfam" id="PF00389"/>
    </source>
</evidence>
<dbReference type="CDD" id="cd12183">
    <property type="entry name" value="LDH_like_2"/>
    <property type="match status" value="1"/>
</dbReference>
<dbReference type="Gene3D" id="3.40.50.720">
    <property type="entry name" value="NAD(P)-binding Rossmann-like Domain"/>
    <property type="match status" value="2"/>
</dbReference>
<dbReference type="GO" id="GO:0047545">
    <property type="term" value="F:(S)-2-hydroxyglutarate dehydrogenase activity"/>
    <property type="evidence" value="ECO:0007669"/>
    <property type="project" value="UniProtKB-ARBA"/>
</dbReference>
<comment type="caution">
    <text evidence="7">The sequence shown here is derived from an EMBL/GenBank/DDBJ whole genome shotgun (WGS) entry which is preliminary data.</text>
</comment>
<evidence type="ECO:0000313" key="8">
    <source>
        <dbReference type="Proteomes" id="UP000261212"/>
    </source>
</evidence>
<dbReference type="GO" id="GO:0051287">
    <property type="term" value="F:NAD binding"/>
    <property type="evidence" value="ECO:0007669"/>
    <property type="project" value="InterPro"/>
</dbReference>
<dbReference type="InterPro" id="IPR029753">
    <property type="entry name" value="D-isomer_DH_CS"/>
</dbReference>
<evidence type="ECO:0000259" key="6">
    <source>
        <dbReference type="Pfam" id="PF02826"/>
    </source>
</evidence>
<dbReference type="FunFam" id="3.40.50.720:FF:000041">
    <property type="entry name" value="D-3-phosphoglycerate dehydrogenase"/>
    <property type="match status" value="1"/>
</dbReference>
<evidence type="ECO:0000313" key="7">
    <source>
        <dbReference type="EMBL" id="RGD75015.1"/>
    </source>
</evidence>
<dbReference type="GO" id="GO:0004617">
    <property type="term" value="F:phosphoglycerate dehydrogenase activity"/>
    <property type="evidence" value="ECO:0007669"/>
    <property type="project" value="UniProtKB-ARBA"/>
</dbReference>
<dbReference type="SUPFAM" id="SSF52283">
    <property type="entry name" value="Formate/glycerate dehydrogenase catalytic domain-like"/>
    <property type="match status" value="1"/>
</dbReference>
<dbReference type="InterPro" id="IPR029752">
    <property type="entry name" value="D-isomer_DH_CS1"/>
</dbReference>
<evidence type="ECO:0000256" key="4">
    <source>
        <dbReference type="RuleBase" id="RU003719"/>
    </source>
</evidence>
<name>A0A3E3E151_9FIRM</name>
<dbReference type="PANTHER" id="PTHR43026">
    <property type="entry name" value="2-HYDROXYACID DEHYDROGENASE HOMOLOG 1-RELATED"/>
    <property type="match status" value="1"/>
</dbReference>
<dbReference type="EMBL" id="QUSM01000002">
    <property type="protein sequence ID" value="RGD75015.1"/>
    <property type="molecule type" value="Genomic_DNA"/>
</dbReference>
<organism evidence="7 8">
    <name type="scientific">Anaerofustis stercorihominis</name>
    <dbReference type="NCBI Taxonomy" id="214853"/>
    <lineage>
        <taxon>Bacteria</taxon>
        <taxon>Bacillati</taxon>
        <taxon>Bacillota</taxon>
        <taxon>Clostridia</taxon>
        <taxon>Eubacteriales</taxon>
        <taxon>Eubacteriaceae</taxon>
        <taxon>Anaerofustis</taxon>
    </lineage>
</organism>
<keyword evidence="3" id="KW-0520">NAD</keyword>
<feature type="domain" description="D-isomer specific 2-hydroxyacid dehydrogenase catalytic" evidence="5">
    <location>
        <begin position="7"/>
        <end position="324"/>
    </location>
</feature>
<keyword evidence="2 4" id="KW-0560">Oxidoreductase</keyword>